<feature type="domain" description="DAC" evidence="11">
    <location>
        <begin position="82"/>
        <end position="239"/>
    </location>
</feature>
<evidence type="ECO:0000256" key="7">
    <source>
        <dbReference type="ARBA" id="ARBA00022840"/>
    </source>
</evidence>
<evidence type="ECO:0000256" key="4">
    <source>
        <dbReference type="ARBA" id="ARBA00022692"/>
    </source>
</evidence>
<dbReference type="GO" id="GO:0005524">
    <property type="term" value="F:ATP binding"/>
    <property type="evidence" value="ECO:0007669"/>
    <property type="project" value="UniProtKB-UniRule"/>
</dbReference>
<dbReference type="GO" id="GO:0106408">
    <property type="term" value="F:diadenylate cyclase activity"/>
    <property type="evidence" value="ECO:0007669"/>
    <property type="project" value="UniProtKB-EC"/>
</dbReference>
<evidence type="ECO:0000256" key="6">
    <source>
        <dbReference type="ARBA" id="ARBA00022741"/>
    </source>
</evidence>
<dbReference type="HAMAP" id="MF_01499">
    <property type="entry name" value="DacA"/>
    <property type="match status" value="1"/>
</dbReference>
<evidence type="ECO:0000256" key="1">
    <source>
        <dbReference type="ARBA" id="ARBA00000877"/>
    </source>
</evidence>
<dbReference type="Proteomes" id="UP000885779">
    <property type="component" value="Unassembled WGS sequence"/>
</dbReference>
<dbReference type="EC" id="2.7.7.85" evidence="10"/>
<dbReference type="PANTHER" id="PTHR34185:SF1">
    <property type="entry name" value="DIADENYLATE CYCLASE"/>
    <property type="match status" value="1"/>
</dbReference>
<keyword evidence="6 10" id="KW-0547">Nucleotide-binding</keyword>
<dbReference type="InterPro" id="IPR014046">
    <property type="entry name" value="C-di-AMP_synthase"/>
</dbReference>
<evidence type="ECO:0000256" key="5">
    <source>
        <dbReference type="ARBA" id="ARBA00022695"/>
    </source>
</evidence>
<evidence type="ECO:0000256" key="9">
    <source>
        <dbReference type="ARBA" id="ARBA00023136"/>
    </source>
</evidence>
<dbReference type="PROSITE" id="PS51794">
    <property type="entry name" value="DAC"/>
    <property type="match status" value="1"/>
</dbReference>
<dbReference type="InterPro" id="IPR036888">
    <property type="entry name" value="DNA_integrity_DisA_N_sf"/>
</dbReference>
<evidence type="ECO:0000256" key="2">
    <source>
        <dbReference type="ARBA" id="ARBA00022475"/>
    </source>
</evidence>
<protein>
    <recommendedName>
        <fullName evidence="10">Diadenylate cyclase</fullName>
        <shortName evidence="10">DAC</shortName>
        <ecNumber evidence="10">2.7.7.85</ecNumber>
    </recommendedName>
    <alternativeName>
        <fullName evidence="10">Cyclic-di-AMP synthase</fullName>
        <shortName evidence="10">c-di-AMP synthase</shortName>
    </alternativeName>
</protein>
<comment type="caution">
    <text evidence="12">The sequence shown here is derived from an EMBL/GenBank/DDBJ whole genome shotgun (WGS) entry which is preliminary data.</text>
</comment>
<comment type="subunit">
    <text evidence="10">Probably a homodimer.</text>
</comment>
<dbReference type="PANTHER" id="PTHR34185">
    <property type="entry name" value="DIADENYLATE CYCLASE"/>
    <property type="match status" value="1"/>
</dbReference>
<dbReference type="PIRSF" id="PIRSF004793">
    <property type="entry name" value="UCP004793"/>
    <property type="match status" value="1"/>
</dbReference>
<sequence length="268" mass="29664">MLFKVGFLPVTFIDVIDIIIVTTLFFELYQFLKGSVAIRMFIGLLVILLISIIGELFSMSALTWIMSGLRTVWVLAFVIIFQPELRRLLIYLGQSKLIRTFVQVGDLKFIDQIVEAVLELSRKNFGALIVIVRDMGLKNIVETGIMLQAQTSKQLISSVFNPRSPLHDGALVLQNDIVLAAKCLLPLSQNPNLDPALGTRHRAALGLSEQSDAFVIVVSEETGMISYAENGKLVRGLTEKMLRKKLDEIFSPVPKGKGSGIFGVLTNS</sequence>
<dbReference type="Pfam" id="PF02457">
    <property type="entry name" value="DAC"/>
    <property type="match status" value="1"/>
</dbReference>
<evidence type="ECO:0000259" key="11">
    <source>
        <dbReference type="PROSITE" id="PS51794"/>
    </source>
</evidence>
<keyword evidence="4 10" id="KW-0812">Transmembrane</keyword>
<keyword evidence="3 10" id="KW-0808">Transferase</keyword>
<name>A0A7V4UDJ6_CALAY</name>
<dbReference type="AlphaFoldDB" id="A0A7V4UDJ6"/>
<comment type="catalytic activity">
    <reaction evidence="1 10">
        <text>2 ATP = 3',3'-c-di-AMP + 2 diphosphate</text>
        <dbReference type="Rhea" id="RHEA:35655"/>
        <dbReference type="ChEBI" id="CHEBI:30616"/>
        <dbReference type="ChEBI" id="CHEBI:33019"/>
        <dbReference type="ChEBI" id="CHEBI:71500"/>
        <dbReference type="EC" id="2.7.7.85"/>
    </reaction>
</comment>
<dbReference type="InterPro" id="IPR045585">
    <property type="entry name" value="CdaA_N"/>
</dbReference>
<accession>A0A7V4UDJ6</accession>
<comment type="function">
    <text evidence="10">Catalyzes the condensation of 2 ATP molecules into cyclic di-AMP (c-di-AMP), a second messenger used to regulate differing processes in different bacteria.</text>
</comment>
<dbReference type="InterPro" id="IPR034701">
    <property type="entry name" value="CdaA"/>
</dbReference>
<reference evidence="12" key="1">
    <citation type="journal article" date="2020" name="mSystems">
        <title>Genome- and Community-Level Interaction Insights into Carbon Utilization and Element Cycling Functions of Hydrothermarchaeota in Hydrothermal Sediment.</title>
        <authorList>
            <person name="Zhou Z."/>
            <person name="Liu Y."/>
            <person name="Xu W."/>
            <person name="Pan J."/>
            <person name="Luo Z.H."/>
            <person name="Li M."/>
        </authorList>
    </citation>
    <scope>NUCLEOTIDE SEQUENCE [LARGE SCALE GENOMIC DNA]</scope>
    <source>
        <strain evidence="12">HyVt-577</strain>
    </source>
</reference>
<evidence type="ECO:0000256" key="8">
    <source>
        <dbReference type="ARBA" id="ARBA00022989"/>
    </source>
</evidence>
<evidence type="ECO:0000256" key="3">
    <source>
        <dbReference type="ARBA" id="ARBA00022679"/>
    </source>
</evidence>
<dbReference type="InterPro" id="IPR003390">
    <property type="entry name" value="DNA_integrity_scan_DisA_N"/>
</dbReference>
<comment type="caution">
    <text evidence="10">Lacks conserved residue(s) required for the propagation of feature annotation.</text>
</comment>
<dbReference type="NCBIfam" id="TIGR00159">
    <property type="entry name" value="diadenylate cyclase CdaA"/>
    <property type="match status" value="1"/>
</dbReference>
<gene>
    <name evidence="10" type="primary">dacA</name>
    <name evidence="12" type="ORF">ENK44_08005</name>
</gene>
<keyword evidence="7 10" id="KW-0067">ATP-binding</keyword>
<organism evidence="12">
    <name type="scientific">Caldithrix abyssi</name>
    <dbReference type="NCBI Taxonomy" id="187145"/>
    <lineage>
        <taxon>Bacteria</taxon>
        <taxon>Pseudomonadati</taxon>
        <taxon>Calditrichota</taxon>
        <taxon>Calditrichia</taxon>
        <taxon>Calditrichales</taxon>
        <taxon>Calditrichaceae</taxon>
        <taxon>Caldithrix</taxon>
    </lineage>
</organism>
<feature type="transmembrane region" description="Helical" evidence="10">
    <location>
        <begin position="6"/>
        <end position="29"/>
    </location>
</feature>
<dbReference type="InterPro" id="IPR050338">
    <property type="entry name" value="DisA"/>
</dbReference>
<dbReference type="Pfam" id="PF19293">
    <property type="entry name" value="CdaA_N"/>
    <property type="match status" value="1"/>
</dbReference>
<dbReference type="FunFam" id="3.40.1700.10:FF:000002">
    <property type="entry name" value="Diadenylate cyclase"/>
    <property type="match status" value="1"/>
</dbReference>
<dbReference type="EMBL" id="DRQG01000074">
    <property type="protein sequence ID" value="HGY55627.1"/>
    <property type="molecule type" value="Genomic_DNA"/>
</dbReference>
<comment type="similarity">
    <text evidence="10">Belongs to the adenylate cyclase family. DacA/CdaA subfamily.</text>
</comment>
<proteinExistence type="inferred from homology"/>
<dbReference type="SUPFAM" id="SSF143597">
    <property type="entry name" value="YojJ-like"/>
    <property type="match status" value="1"/>
</dbReference>
<dbReference type="Gene3D" id="3.40.1700.10">
    <property type="entry name" value="DNA integrity scanning protein, DisA, N-terminal domain"/>
    <property type="match status" value="1"/>
</dbReference>
<dbReference type="GO" id="GO:0004016">
    <property type="term" value="F:adenylate cyclase activity"/>
    <property type="evidence" value="ECO:0007669"/>
    <property type="project" value="UniProtKB-UniRule"/>
</dbReference>
<dbReference type="GO" id="GO:0006171">
    <property type="term" value="P:cAMP biosynthetic process"/>
    <property type="evidence" value="ECO:0007669"/>
    <property type="project" value="InterPro"/>
</dbReference>
<feature type="transmembrane region" description="Helical" evidence="10">
    <location>
        <begin position="63"/>
        <end position="81"/>
    </location>
</feature>
<feature type="transmembrane region" description="Helical" evidence="10">
    <location>
        <begin position="36"/>
        <end position="57"/>
    </location>
</feature>
<keyword evidence="8 10" id="KW-1133">Transmembrane helix</keyword>
<evidence type="ECO:0000313" key="12">
    <source>
        <dbReference type="EMBL" id="HGY55627.1"/>
    </source>
</evidence>
<keyword evidence="5 10" id="KW-0548">Nucleotidyltransferase</keyword>
<evidence type="ECO:0000256" key="10">
    <source>
        <dbReference type="HAMAP-Rule" id="MF_01499"/>
    </source>
</evidence>
<keyword evidence="2 10" id="KW-1003">Cell membrane</keyword>
<keyword evidence="9 10" id="KW-0472">Membrane</keyword>